<evidence type="ECO:0000313" key="2">
    <source>
        <dbReference type="EMBL" id="SEN23515.1"/>
    </source>
</evidence>
<feature type="transmembrane region" description="Helical" evidence="1">
    <location>
        <begin position="65"/>
        <end position="81"/>
    </location>
</feature>
<dbReference type="AlphaFoldDB" id="A0A1H8EVL8"/>
<dbReference type="EMBL" id="FOBW01000010">
    <property type="protein sequence ID" value="SEN23515.1"/>
    <property type="molecule type" value="Genomic_DNA"/>
</dbReference>
<feature type="transmembrane region" description="Helical" evidence="1">
    <location>
        <begin position="93"/>
        <end position="110"/>
    </location>
</feature>
<feature type="transmembrane region" description="Helical" evidence="1">
    <location>
        <begin position="117"/>
        <end position="135"/>
    </location>
</feature>
<reference evidence="3" key="1">
    <citation type="submission" date="2016-10" db="EMBL/GenBank/DDBJ databases">
        <authorList>
            <person name="Varghese N."/>
            <person name="Submissions S."/>
        </authorList>
    </citation>
    <scope>NUCLEOTIDE SEQUENCE [LARGE SCALE GENOMIC DNA]</scope>
    <source>
        <strain evidence="3">B48,IBRC-M 10115,DSM 25386,CECT 8001</strain>
    </source>
</reference>
<gene>
    <name evidence="2" type="ORF">SAMN05192533_110121</name>
</gene>
<organism evidence="2 3">
    <name type="scientific">Mesobacillus persicus</name>
    <dbReference type="NCBI Taxonomy" id="930146"/>
    <lineage>
        <taxon>Bacteria</taxon>
        <taxon>Bacillati</taxon>
        <taxon>Bacillota</taxon>
        <taxon>Bacilli</taxon>
        <taxon>Bacillales</taxon>
        <taxon>Bacillaceae</taxon>
        <taxon>Mesobacillus</taxon>
    </lineage>
</organism>
<keyword evidence="1" id="KW-0472">Membrane</keyword>
<sequence length="143" mass="17326">MLGDFLYLYLLSDLYPMWTYNPRGMDEQIGLTNTHVSLSVMLIKYPATVFIFLSKFPEGKKIKQFLYLLLWVVIYAVNEWIDLKLNLIQYNNGWNFYWSILFDFVLFTILRIHYLKTWVAWILSLLFVVFLWNIFEVPNDVFR</sequence>
<keyword evidence="1" id="KW-1133">Transmembrane helix</keyword>
<feature type="transmembrane region" description="Helical" evidence="1">
    <location>
        <begin position="35"/>
        <end position="53"/>
    </location>
</feature>
<keyword evidence="3" id="KW-1185">Reference proteome</keyword>
<dbReference type="Proteomes" id="UP000198553">
    <property type="component" value="Unassembled WGS sequence"/>
</dbReference>
<accession>A0A1H8EVL8</accession>
<evidence type="ECO:0000313" key="3">
    <source>
        <dbReference type="Proteomes" id="UP000198553"/>
    </source>
</evidence>
<keyword evidence="1" id="KW-0812">Transmembrane</keyword>
<dbReference type="InterPro" id="IPR048147">
    <property type="entry name" value="CBO0543-like"/>
</dbReference>
<dbReference type="NCBIfam" id="NF041644">
    <property type="entry name" value="CBO0543_fam"/>
    <property type="match status" value="1"/>
</dbReference>
<evidence type="ECO:0000256" key="1">
    <source>
        <dbReference type="SAM" id="Phobius"/>
    </source>
</evidence>
<name>A0A1H8EVL8_9BACI</name>
<proteinExistence type="predicted"/>
<protein>
    <submittedName>
        <fullName evidence="2">Uncharacterized protein</fullName>
    </submittedName>
</protein>